<dbReference type="InterPro" id="IPR001789">
    <property type="entry name" value="Sig_transdc_resp-reg_receiver"/>
</dbReference>
<keyword evidence="6" id="KW-1185">Reference proteome</keyword>
<evidence type="ECO:0000259" key="4">
    <source>
        <dbReference type="PROSITE" id="PS50110"/>
    </source>
</evidence>
<dbReference type="InterPro" id="IPR011006">
    <property type="entry name" value="CheY-like_superfamily"/>
</dbReference>
<gene>
    <name evidence="5" type="ORF">L1F33_03000</name>
</gene>
<dbReference type="SUPFAM" id="SSF46894">
    <property type="entry name" value="C-terminal effector domain of the bipartite response regulators"/>
    <property type="match status" value="1"/>
</dbReference>
<reference evidence="5" key="1">
    <citation type="submission" date="2022-02" db="EMBL/GenBank/DDBJ databases">
        <title>Qipengyuania spongiae sp. nov., isolated from marine sponge.</title>
        <authorList>
            <person name="Li Z."/>
            <person name="Zhang M."/>
        </authorList>
    </citation>
    <scope>NUCLEOTIDE SEQUENCE</scope>
    <source>
        <strain evidence="5">PHS-Z21</strain>
    </source>
</reference>
<dbReference type="SUPFAM" id="SSF52172">
    <property type="entry name" value="CheY-like"/>
    <property type="match status" value="1"/>
</dbReference>
<feature type="domain" description="Response regulatory" evidence="4">
    <location>
        <begin position="7"/>
        <end position="123"/>
    </location>
</feature>
<organism evidence="5 6">
    <name type="scientific">Qipengyuania spongiae</name>
    <dbReference type="NCBI Taxonomy" id="2909673"/>
    <lineage>
        <taxon>Bacteria</taxon>
        <taxon>Pseudomonadati</taxon>
        <taxon>Pseudomonadota</taxon>
        <taxon>Alphaproteobacteria</taxon>
        <taxon>Sphingomonadales</taxon>
        <taxon>Erythrobacteraceae</taxon>
        <taxon>Qipengyuania</taxon>
    </lineage>
</organism>
<dbReference type="SMART" id="SM00421">
    <property type="entry name" value="HTH_LUXR"/>
    <property type="match status" value="1"/>
</dbReference>
<dbReference type="SMART" id="SM00448">
    <property type="entry name" value="REC"/>
    <property type="match status" value="1"/>
</dbReference>
<keyword evidence="1" id="KW-0238">DNA-binding</keyword>
<dbReference type="PRINTS" id="PR00038">
    <property type="entry name" value="HTHLUXR"/>
</dbReference>
<protein>
    <submittedName>
        <fullName evidence="5">Response regulator transcription factor</fullName>
    </submittedName>
</protein>
<dbReference type="PROSITE" id="PS50110">
    <property type="entry name" value="RESPONSE_REGULATORY"/>
    <property type="match status" value="1"/>
</dbReference>
<dbReference type="InterPro" id="IPR000792">
    <property type="entry name" value="Tscrpt_reg_LuxR_C"/>
</dbReference>
<dbReference type="Gene3D" id="1.10.10.10">
    <property type="entry name" value="Winged helix-like DNA-binding domain superfamily/Winged helix DNA-binding domain"/>
    <property type="match status" value="1"/>
</dbReference>
<dbReference type="CDD" id="cd19930">
    <property type="entry name" value="REC_DesR-like"/>
    <property type="match status" value="1"/>
</dbReference>
<proteinExistence type="predicted"/>
<feature type="modified residue" description="4-aspartylphosphate" evidence="2">
    <location>
        <position position="58"/>
    </location>
</feature>
<dbReference type="Pfam" id="PF00072">
    <property type="entry name" value="Response_reg"/>
    <property type="match status" value="1"/>
</dbReference>
<dbReference type="Proteomes" id="UP001065265">
    <property type="component" value="Chromosome"/>
</dbReference>
<dbReference type="Pfam" id="PF00196">
    <property type="entry name" value="GerE"/>
    <property type="match status" value="1"/>
</dbReference>
<dbReference type="EMBL" id="CP092471">
    <property type="protein sequence ID" value="UVI39944.1"/>
    <property type="molecule type" value="Genomic_DNA"/>
</dbReference>
<accession>A0ABY5T0B6</accession>
<evidence type="ECO:0000256" key="2">
    <source>
        <dbReference type="PROSITE-ProRule" id="PRU00169"/>
    </source>
</evidence>
<dbReference type="PANTHER" id="PTHR43214">
    <property type="entry name" value="TWO-COMPONENT RESPONSE REGULATOR"/>
    <property type="match status" value="1"/>
</dbReference>
<evidence type="ECO:0000313" key="6">
    <source>
        <dbReference type="Proteomes" id="UP001065265"/>
    </source>
</evidence>
<evidence type="ECO:0000313" key="5">
    <source>
        <dbReference type="EMBL" id="UVI39944.1"/>
    </source>
</evidence>
<keyword evidence="2" id="KW-0597">Phosphoprotein</keyword>
<evidence type="ECO:0000256" key="1">
    <source>
        <dbReference type="ARBA" id="ARBA00023125"/>
    </source>
</evidence>
<dbReference type="PROSITE" id="PS50043">
    <property type="entry name" value="HTH_LUXR_2"/>
    <property type="match status" value="1"/>
</dbReference>
<dbReference type="Gene3D" id="3.40.50.2300">
    <property type="match status" value="1"/>
</dbReference>
<dbReference type="InterPro" id="IPR036388">
    <property type="entry name" value="WH-like_DNA-bd_sf"/>
</dbReference>
<evidence type="ECO:0000259" key="3">
    <source>
        <dbReference type="PROSITE" id="PS50043"/>
    </source>
</evidence>
<sequence>MIGEKVRIVIAEDQTMVLGALARLLAIEDDFEVVATATDGQKALEAVREHRPDILLTDIEMPGMTGLDLARIAREADAAFRVIIITTYDRGGYLRRALAAGVRGYLLKDSPIEELGEAIRTVARGGRAIAPELAAAAWDNSDDPLSDRDRLVLRLAEEGHSNKAIGKMLSLSPGTVRNYLSEAASKLGASGRIEASRIARENGWL</sequence>
<name>A0ABY5T0B6_9SPHN</name>
<dbReference type="InterPro" id="IPR016032">
    <property type="entry name" value="Sig_transdc_resp-reg_C-effctor"/>
</dbReference>
<dbReference type="RefSeq" id="WP_265559776.1">
    <property type="nucleotide sequence ID" value="NZ_CP092471.1"/>
</dbReference>
<dbReference type="CDD" id="cd06170">
    <property type="entry name" value="LuxR_C_like"/>
    <property type="match status" value="1"/>
</dbReference>
<dbReference type="InterPro" id="IPR039420">
    <property type="entry name" value="WalR-like"/>
</dbReference>
<feature type="domain" description="HTH luxR-type" evidence="3">
    <location>
        <begin position="138"/>
        <end position="203"/>
    </location>
</feature>
<dbReference type="PANTHER" id="PTHR43214:SF42">
    <property type="entry name" value="TRANSCRIPTIONAL REGULATORY PROTEIN DESR"/>
    <property type="match status" value="1"/>
</dbReference>